<evidence type="ECO:0000313" key="2">
    <source>
        <dbReference type="EMBL" id="NJP96662.1"/>
    </source>
</evidence>
<feature type="chain" id="PRO_5046207022" evidence="1">
    <location>
        <begin position="26"/>
        <end position="86"/>
    </location>
</feature>
<evidence type="ECO:0000313" key="3">
    <source>
        <dbReference type="Proteomes" id="UP000696294"/>
    </source>
</evidence>
<comment type="caution">
    <text evidence="2">The sequence shown here is derived from an EMBL/GenBank/DDBJ whole genome shotgun (WGS) entry which is preliminary data.</text>
</comment>
<accession>A0ABX1BIA6</accession>
<feature type="signal peptide" evidence="1">
    <location>
        <begin position="1"/>
        <end position="25"/>
    </location>
</feature>
<sequence>MRAIKRGLGALVVAASMVAGTSVSAVPAANASTAMEYVWKVYDVYKYASACIAVGEVLVQRGDALTYYCAERDDGRFALELLVWET</sequence>
<gene>
    <name evidence="2" type="ORF">HCN51_45775</name>
</gene>
<keyword evidence="3" id="KW-1185">Reference proteome</keyword>
<dbReference type="Proteomes" id="UP000696294">
    <property type="component" value="Unassembled WGS sequence"/>
</dbReference>
<evidence type="ECO:0000256" key="1">
    <source>
        <dbReference type="SAM" id="SignalP"/>
    </source>
</evidence>
<proteinExistence type="predicted"/>
<organism evidence="2 3">
    <name type="scientific">Nonomuraea composti</name>
    <dbReference type="NCBI Taxonomy" id="2720023"/>
    <lineage>
        <taxon>Bacteria</taxon>
        <taxon>Bacillati</taxon>
        <taxon>Actinomycetota</taxon>
        <taxon>Actinomycetes</taxon>
        <taxon>Streptosporangiales</taxon>
        <taxon>Streptosporangiaceae</taxon>
        <taxon>Nonomuraea</taxon>
    </lineage>
</organism>
<keyword evidence="1" id="KW-0732">Signal</keyword>
<dbReference type="RefSeq" id="WP_168018201.1">
    <property type="nucleotide sequence ID" value="NZ_JAATEP010000053.1"/>
</dbReference>
<reference evidence="2 3" key="1">
    <citation type="submission" date="2020-03" db="EMBL/GenBank/DDBJ databases">
        <title>WGS of actinomycetes isolated from Thailand.</title>
        <authorList>
            <person name="Thawai C."/>
        </authorList>
    </citation>
    <scope>NUCLEOTIDE SEQUENCE [LARGE SCALE GENOMIC DNA]</scope>
    <source>
        <strain evidence="2 3">FMUSA5-5</strain>
    </source>
</reference>
<dbReference type="EMBL" id="JAATEP010000053">
    <property type="protein sequence ID" value="NJP96662.1"/>
    <property type="molecule type" value="Genomic_DNA"/>
</dbReference>
<name>A0ABX1BIA6_9ACTN</name>
<protein>
    <submittedName>
        <fullName evidence="2">Uncharacterized protein</fullName>
    </submittedName>
</protein>